<feature type="region of interest" description="Disordered" evidence="1">
    <location>
        <begin position="130"/>
        <end position="372"/>
    </location>
</feature>
<gene>
    <name evidence="2" type="ORF">AVDCRST_MAG13-3006</name>
</gene>
<feature type="compositionally biased region" description="Basic residues" evidence="1">
    <location>
        <begin position="234"/>
        <end position="248"/>
    </location>
</feature>
<protein>
    <submittedName>
        <fullName evidence="2">Uncharacterized protein</fullName>
    </submittedName>
</protein>
<feature type="compositionally biased region" description="Low complexity" evidence="1">
    <location>
        <begin position="318"/>
        <end position="353"/>
    </location>
</feature>
<proteinExistence type="predicted"/>
<organism evidence="2">
    <name type="scientific">uncultured Solirubrobacteraceae bacterium</name>
    <dbReference type="NCBI Taxonomy" id="1162706"/>
    <lineage>
        <taxon>Bacteria</taxon>
        <taxon>Bacillati</taxon>
        <taxon>Actinomycetota</taxon>
        <taxon>Thermoleophilia</taxon>
        <taxon>Solirubrobacterales</taxon>
        <taxon>Solirubrobacteraceae</taxon>
        <taxon>environmental samples</taxon>
    </lineage>
</organism>
<accession>A0A6J4T5J7</accession>
<evidence type="ECO:0000256" key="1">
    <source>
        <dbReference type="SAM" id="MobiDB-lite"/>
    </source>
</evidence>
<feature type="compositionally biased region" description="Basic residues" evidence="1">
    <location>
        <begin position="293"/>
        <end position="317"/>
    </location>
</feature>
<dbReference type="EMBL" id="CADCVO010000490">
    <property type="protein sequence ID" value="CAA9514807.1"/>
    <property type="molecule type" value="Genomic_DNA"/>
</dbReference>
<sequence>MVRRVALEPGEVLRVVGRVRDGEVLLLAQPVGEEVVQDAPVLPAEHGVLGAADGDLLHVVGEQALQEGGRARPGGPDLPHVRDVEDARRAAHGQVLLADPAVLHRHLPAREGHELGARLDVLGEQGGAAQGVGIRGHGRRRTLPAGPAGGPAPGARARHAPRAGALRPPARRTRRVQRHARAPSRPARPRRRDPGRGRRPARRGRHRLRLRQGQRLRAEGQDGQAGRRGAVRLARPRAPQRRHLRPQARRVEGPGHGHLPVPRDEGRLAPGRLHDPPGDGDAPQGPVGPPVARSRKGHHRTGPAKGSRISRPRRRSPPRASTSASTSSSSVGSRPSRARRSPFAASASSARARIQGSANWRIQKLSAVSHAT</sequence>
<name>A0A6J4T5J7_9ACTN</name>
<reference evidence="2" key="1">
    <citation type="submission" date="2020-02" db="EMBL/GenBank/DDBJ databases">
        <authorList>
            <person name="Meier V. D."/>
        </authorList>
    </citation>
    <scope>NUCLEOTIDE SEQUENCE</scope>
    <source>
        <strain evidence="2">AVDCRST_MAG13</strain>
    </source>
</reference>
<feature type="compositionally biased region" description="Basic and acidic residues" evidence="1">
    <location>
        <begin position="249"/>
        <end position="277"/>
    </location>
</feature>
<evidence type="ECO:0000313" key="2">
    <source>
        <dbReference type="EMBL" id="CAA9514807.1"/>
    </source>
</evidence>
<dbReference type="AlphaFoldDB" id="A0A6J4T5J7"/>
<feature type="compositionally biased region" description="Basic residues" evidence="1">
    <location>
        <begin position="169"/>
        <end position="214"/>
    </location>
</feature>